<keyword evidence="7" id="KW-0653">Protein transport</keyword>
<dbReference type="GO" id="GO:0022857">
    <property type="term" value="F:transmembrane transporter activity"/>
    <property type="evidence" value="ECO:0007669"/>
    <property type="project" value="InterPro"/>
</dbReference>
<evidence type="ECO:0000256" key="7">
    <source>
        <dbReference type="RuleBase" id="RU003879"/>
    </source>
</evidence>
<evidence type="ECO:0000256" key="5">
    <source>
        <dbReference type="ARBA" id="ARBA00022989"/>
    </source>
</evidence>
<evidence type="ECO:0000313" key="8">
    <source>
        <dbReference type="EMBL" id="UOG57566.1"/>
    </source>
</evidence>
<keyword evidence="3" id="KW-1003">Cell membrane</keyword>
<evidence type="ECO:0000256" key="2">
    <source>
        <dbReference type="ARBA" id="ARBA00005811"/>
    </source>
</evidence>
<evidence type="ECO:0000256" key="4">
    <source>
        <dbReference type="ARBA" id="ARBA00022692"/>
    </source>
</evidence>
<keyword evidence="4 7" id="KW-0812">Transmembrane</keyword>
<dbReference type="EMBL" id="CP091957">
    <property type="protein sequence ID" value="UOG57566.1"/>
    <property type="molecule type" value="Genomic_DNA"/>
</dbReference>
<dbReference type="AlphaFoldDB" id="A0A9Q8RIG3"/>
<gene>
    <name evidence="8" type="ORF">MAL03_05360</name>
</gene>
<keyword evidence="6" id="KW-0472">Membrane</keyword>
<dbReference type="PANTHER" id="PTHR30558:SF7">
    <property type="entry name" value="TOL-PAL SYSTEM PROTEIN TOLR"/>
    <property type="match status" value="1"/>
</dbReference>
<name>A0A9Q8RIG3_9LEPT</name>
<dbReference type="GO" id="GO:0015031">
    <property type="term" value="P:protein transport"/>
    <property type="evidence" value="ECO:0007669"/>
    <property type="project" value="UniProtKB-KW"/>
</dbReference>
<evidence type="ECO:0000256" key="1">
    <source>
        <dbReference type="ARBA" id="ARBA00004162"/>
    </source>
</evidence>
<protein>
    <submittedName>
        <fullName evidence="8">Biopolymer transporter ExbD</fullName>
    </submittedName>
</protein>
<organism evidence="8 9">
    <name type="scientific">Leptospira noguchii</name>
    <dbReference type="NCBI Taxonomy" id="28182"/>
    <lineage>
        <taxon>Bacteria</taxon>
        <taxon>Pseudomonadati</taxon>
        <taxon>Spirochaetota</taxon>
        <taxon>Spirochaetia</taxon>
        <taxon>Leptospirales</taxon>
        <taxon>Leptospiraceae</taxon>
        <taxon>Leptospira</taxon>
    </lineage>
</organism>
<evidence type="ECO:0000256" key="6">
    <source>
        <dbReference type="ARBA" id="ARBA00023136"/>
    </source>
</evidence>
<reference evidence="8" key="1">
    <citation type="submission" date="2022-02" db="EMBL/GenBank/DDBJ databases">
        <title>The genetically variable rfb locus in Leptospira is a mobile cassette and a molecular signature of serovar identity.</title>
        <authorList>
            <person name="Nieves C."/>
            <person name="Vincent A.T."/>
            <person name="Zarantonelli L."/>
            <person name="Picardeau M."/>
            <person name="Veyrier F.J."/>
            <person name="Buschiazzo A."/>
        </authorList>
    </citation>
    <scope>NUCLEOTIDE SEQUENCE</scope>
    <source>
        <strain evidence="8">IP1512017</strain>
    </source>
</reference>
<comment type="similarity">
    <text evidence="2 7">Belongs to the ExbD/TolR family.</text>
</comment>
<keyword evidence="7" id="KW-0813">Transport</keyword>
<dbReference type="GO" id="GO:0005886">
    <property type="term" value="C:plasma membrane"/>
    <property type="evidence" value="ECO:0007669"/>
    <property type="project" value="UniProtKB-SubCell"/>
</dbReference>
<dbReference type="RefSeq" id="WP_004456901.1">
    <property type="nucleotide sequence ID" value="NZ_CP091928.1"/>
</dbReference>
<keyword evidence="5" id="KW-1133">Transmembrane helix</keyword>
<dbReference type="Pfam" id="PF02472">
    <property type="entry name" value="ExbD"/>
    <property type="match status" value="1"/>
</dbReference>
<dbReference type="PANTHER" id="PTHR30558">
    <property type="entry name" value="EXBD MEMBRANE COMPONENT OF PMF-DRIVEN MACROMOLECULE IMPORT SYSTEM"/>
    <property type="match status" value="1"/>
</dbReference>
<dbReference type="InterPro" id="IPR003400">
    <property type="entry name" value="ExbD"/>
</dbReference>
<proteinExistence type="inferred from homology"/>
<sequence length="137" mass="15895">MKKNPQKRKRLLENDDSTLDMTSMLDVVFILLIFAMVAMSFQKEVHSLPVDLPKGKTETGSSGTKKEIFLLKEGILRYTKQDFTENTWQQFVSEGEFKNQIVWIYGDKEVDYGKFVFVLNSLKNSNLKELHIAVKKE</sequence>
<comment type="subcellular location">
    <subcellularLocation>
        <location evidence="1">Cell membrane</location>
        <topology evidence="1">Single-pass membrane protein</topology>
    </subcellularLocation>
    <subcellularLocation>
        <location evidence="7">Cell membrane</location>
        <topology evidence="7">Single-pass type II membrane protein</topology>
    </subcellularLocation>
</comment>
<evidence type="ECO:0000256" key="3">
    <source>
        <dbReference type="ARBA" id="ARBA00022475"/>
    </source>
</evidence>
<evidence type="ECO:0000313" key="9">
    <source>
        <dbReference type="Proteomes" id="UP000829829"/>
    </source>
</evidence>
<accession>A0A9Q8RIG3</accession>
<dbReference type="Proteomes" id="UP000829829">
    <property type="component" value="Chromosome 1"/>
</dbReference>